<dbReference type="EMBL" id="JELY01000950">
    <property type="protein sequence ID" value="KYF57486.1"/>
    <property type="molecule type" value="Genomic_DNA"/>
</dbReference>
<comment type="caution">
    <text evidence="1">The sequence shown here is derived from an EMBL/GenBank/DDBJ whole genome shotgun (WGS) entry which is preliminary data.</text>
</comment>
<gene>
    <name evidence="1" type="ORF">BE08_04515</name>
</gene>
<dbReference type="Proteomes" id="UP000075420">
    <property type="component" value="Unassembled WGS sequence"/>
</dbReference>
<reference evidence="1 2" key="1">
    <citation type="submission" date="2014-02" db="EMBL/GenBank/DDBJ databases">
        <title>The small core and large imbalanced accessory genome model reveals a collaborative survival strategy of Sorangium cellulosum strains in nature.</title>
        <authorList>
            <person name="Han K."/>
            <person name="Peng R."/>
            <person name="Blom J."/>
            <person name="Li Y.-Z."/>
        </authorList>
    </citation>
    <scope>NUCLEOTIDE SEQUENCE [LARGE SCALE GENOMIC DNA]</scope>
    <source>
        <strain evidence="1 2">So0157-25</strain>
    </source>
</reference>
<proteinExistence type="predicted"/>
<protein>
    <submittedName>
        <fullName evidence="1">Uncharacterized protein</fullName>
    </submittedName>
</protein>
<dbReference type="AlphaFoldDB" id="A0A150PPL3"/>
<evidence type="ECO:0000313" key="2">
    <source>
        <dbReference type="Proteomes" id="UP000075420"/>
    </source>
</evidence>
<sequence>MILRGHDLAGATVRVKLTRSLLPAPYELTPDPASTATQVVAPLPDDQAGLPAGAYAASVAASPSGSAGDERESNALPLSIAPRIRQISPQPVVRDPNGQATVTLLCSPEVWPDQRASLIVGDAEFLAAPRTAKSDTLEFTLSGLPAVPRTYFVRLRIDGVDSLLIDHAAPAPAYDPSQTMVVQ</sequence>
<name>A0A150PPL3_SORCE</name>
<organism evidence="1 2">
    <name type="scientific">Sorangium cellulosum</name>
    <name type="common">Polyangium cellulosum</name>
    <dbReference type="NCBI Taxonomy" id="56"/>
    <lineage>
        <taxon>Bacteria</taxon>
        <taxon>Pseudomonadati</taxon>
        <taxon>Myxococcota</taxon>
        <taxon>Polyangia</taxon>
        <taxon>Polyangiales</taxon>
        <taxon>Polyangiaceae</taxon>
        <taxon>Sorangium</taxon>
    </lineage>
</organism>
<accession>A0A150PPL3</accession>
<evidence type="ECO:0000313" key="1">
    <source>
        <dbReference type="EMBL" id="KYF57486.1"/>
    </source>
</evidence>